<name>A0ACB9RP37_9MYRT</name>
<gene>
    <name evidence="1" type="ORF">MLD38_006641</name>
</gene>
<dbReference type="EMBL" id="CM042882">
    <property type="protein sequence ID" value="KAI4380450.1"/>
    <property type="molecule type" value="Genomic_DNA"/>
</dbReference>
<keyword evidence="2" id="KW-1185">Reference proteome</keyword>
<sequence>MSPMLTTQAVVLATTAAMAVSGTVFLLALRLHQKTPPGKSRFLHSCFSSNISGTKEVPNEGTRSRGEKQSSGTNRRKKNKRVRFLDGVTVMDRAEHGNNGFERRRGVITNATDKNSCSHPDSSSATATTAAAATSEGRDNRGMPANRKALYNGILRDRLIQRVAYSY</sequence>
<comment type="caution">
    <text evidence="1">The sequence shown here is derived from an EMBL/GenBank/DDBJ whole genome shotgun (WGS) entry which is preliminary data.</text>
</comment>
<proteinExistence type="predicted"/>
<protein>
    <submittedName>
        <fullName evidence="1">Uncharacterized protein</fullName>
    </submittedName>
</protein>
<accession>A0ACB9RP37</accession>
<organism evidence="1 2">
    <name type="scientific">Melastoma candidum</name>
    <dbReference type="NCBI Taxonomy" id="119954"/>
    <lineage>
        <taxon>Eukaryota</taxon>
        <taxon>Viridiplantae</taxon>
        <taxon>Streptophyta</taxon>
        <taxon>Embryophyta</taxon>
        <taxon>Tracheophyta</taxon>
        <taxon>Spermatophyta</taxon>
        <taxon>Magnoliopsida</taxon>
        <taxon>eudicotyledons</taxon>
        <taxon>Gunneridae</taxon>
        <taxon>Pentapetalae</taxon>
        <taxon>rosids</taxon>
        <taxon>malvids</taxon>
        <taxon>Myrtales</taxon>
        <taxon>Melastomataceae</taxon>
        <taxon>Melastomatoideae</taxon>
        <taxon>Melastomateae</taxon>
        <taxon>Melastoma</taxon>
    </lineage>
</organism>
<evidence type="ECO:0000313" key="1">
    <source>
        <dbReference type="EMBL" id="KAI4380450.1"/>
    </source>
</evidence>
<dbReference type="Proteomes" id="UP001057402">
    <property type="component" value="Chromosome 3"/>
</dbReference>
<reference evidence="2" key="1">
    <citation type="journal article" date="2023" name="Front. Plant Sci.">
        <title>Chromosomal-level genome assembly of Melastoma candidum provides insights into trichome evolution.</title>
        <authorList>
            <person name="Zhong Y."/>
            <person name="Wu W."/>
            <person name="Sun C."/>
            <person name="Zou P."/>
            <person name="Liu Y."/>
            <person name="Dai S."/>
            <person name="Zhou R."/>
        </authorList>
    </citation>
    <scope>NUCLEOTIDE SEQUENCE [LARGE SCALE GENOMIC DNA]</scope>
</reference>
<evidence type="ECO:0000313" key="2">
    <source>
        <dbReference type="Proteomes" id="UP001057402"/>
    </source>
</evidence>